<protein>
    <submittedName>
        <fullName evidence="4 5">Plant EC metallothionein-like protein, family 15</fullName>
    </submittedName>
</protein>
<dbReference type="SMR" id="A0A251RW33"/>
<gene>
    <name evidence="5" type="ORF">HannXRQ_Chr16g0501351</name>
    <name evidence="4" type="ORF">HanXRQr2_Chr16g0752761</name>
</gene>
<evidence type="ECO:0000313" key="4">
    <source>
        <dbReference type="EMBL" id="KAF5760372.1"/>
    </source>
</evidence>
<comment type="similarity">
    <text evidence="1">Belongs to the metallothionein superfamily. Type 15 family.</text>
</comment>
<evidence type="ECO:0000313" key="5">
    <source>
        <dbReference type="EMBL" id="OTF90598.1"/>
    </source>
</evidence>
<dbReference type="OrthoDB" id="1929463at2759"/>
<name>A0A251RW33_HELAN</name>
<keyword evidence="2" id="KW-0479">Metal-binding</keyword>
<dbReference type="EMBL" id="CM007905">
    <property type="protein sequence ID" value="OTF90598.1"/>
    <property type="molecule type" value="Genomic_DNA"/>
</dbReference>
<evidence type="ECO:0000256" key="3">
    <source>
        <dbReference type="ARBA" id="ARBA00022851"/>
    </source>
</evidence>
<dbReference type="PROSITE" id="PS51257">
    <property type="entry name" value="PROKAR_LIPOPROTEIN"/>
    <property type="match status" value="1"/>
</dbReference>
<proteinExistence type="inferred from homology"/>
<keyword evidence="3" id="KW-0480">Metal-thiolate cluster</keyword>
<reference evidence="4 6" key="1">
    <citation type="journal article" date="2017" name="Nature">
        <title>The sunflower genome provides insights into oil metabolism, flowering and Asterid evolution.</title>
        <authorList>
            <person name="Badouin H."/>
            <person name="Gouzy J."/>
            <person name="Grassa C.J."/>
            <person name="Murat F."/>
            <person name="Staton S.E."/>
            <person name="Cottret L."/>
            <person name="Lelandais-Briere C."/>
            <person name="Owens G.L."/>
            <person name="Carrere S."/>
            <person name="Mayjonade B."/>
            <person name="Legrand L."/>
            <person name="Gill N."/>
            <person name="Kane N.C."/>
            <person name="Bowers J.E."/>
            <person name="Hubner S."/>
            <person name="Bellec A."/>
            <person name="Berard A."/>
            <person name="Berges H."/>
            <person name="Blanchet N."/>
            <person name="Boniface M.C."/>
            <person name="Brunel D."/>
            <person name="Catrice O."/>
            <person name="Chaidir N."/>
            <person name="Claudel C."/>
            <person name="Donnadieu C."/>
            <person name="Faraut T."/>
            <person name="Fievet G."/>
            <person name="Helmstetter N."/>
            <person name="King M."/>
            <person name="Knapp S.J."/>
            <person name="Lai Z."/>
            <person name="Le Paslier M.C."/>
            <person name="Lippi Y."/>
            <person name="Lorenzon L."/>
            <person name="Mandel J.R."/>
            <person name="Marage G."/>
            <person name="Marchand G."/>
            <person name="Marquand E."/>
            <person name="Bret-Mestries E."/>
            <person name="Morien E."/>
            <person name="Nambeesan S."/>
            <person name="Nguyen T."/>
            <person name="Pegot-Espagnet P."/>
            <person name="Pouilly N."/>
            <person name="Raftis F."/>
            <person name="Sallet E."/>
            <person name="Schiex T."/>
            <person name="Thomas J."/>
            <person name="Vandecasteele C."/>
            <person name="Vares D."/>
            <person name="Vear F."/>
            <person name="Vautrin S."/>
            <person name="Crespi M."/>
            <person name="Mangin B."/>
            <person name="Burke J.M."/>
            <person name="Salse J."/>
            <person name="Munos S."/>
            <person name="Vincourt P."/>
            <person name="Rieseberg L.H."/>
            <person name="Langlade N.B."/>
        </authorList>
    </citation>
    <scope>NUCLEOTIDE SEQUENCE [LARGE SCALE GENOMIC DNA]</scope>
    <source>
        <strain evidence="6">cv. SF193</strain>
        <tissue evidence="4">Leaves</tissue>
    </source>
</reference>
<keyword evidence="6" id="KW-1185">Reference proteome</keyword>
<evidence type="ECO:0000256" key="1">
    <source>
        <dbReference type="ARBA" id="ARBA00005802"/>
    </source>
</evidence>
<evidence type="ECO:0000256" key="2">
    <source>
        <dbReference type="ARBA" id="ARBA00022723"/>
    </source>
</evidence>
<dbReference type="GO" id="GO:0006829">
    <property type="term" value="P:zinc ion transport"/>
    <property type="evidence" value="ECO:0000318"/>
    <property type="project" value="GO_Central"/>
</dbReference>
<dbReference type="Gramene" id="mRNA:HanXRQr2_Chr16g0752761">
    <property type="protein sequence ID" value="mRNA:HanXRQr2_Chr16g0752761"/>
    <property type="gene ID" value="HanXRQr2_Chr16g0752761"/>
</dbReference>
<accession>A0A251RW33</accession>
<dbReference type="Proteomes" id="UP000215914">
    <property type="component" value="Chromosome 16"/>
</dbReference>
<dbReference type="PRINTS" id="PR00877">
    <property type="entry name" value="MTPLANTPEC"/>
</dbReference>
<dbReference type="PANTHER" id="PTHR48198">
    <property type="entry name" value="EC PROTEIN HOMOLOG"/>
    <property type="match status" value="1"/>
</dbReference>
<dbReference type="STRING" id="4232.A0A251RW33"/>
<dbReference type="PANTHER" id="PTHR48198:SF1">
    <property type="entry name" value="METALLOTHIONEIN-LIKE PROTEIN 4A-RELATED"/>
    <property type="match status" value="1"/>
</dbReference>
<sequence>MADIRGRGVICDERCGCPSPCPGGVSCRCKSGRMESGGGEVEHKKCSCGGHCGCNPCSCSQATPSEGTGKAFCKCADGCTCVTCSS</sequence>
<dbReference type="OMA" id="NCNCASC"/>
<dbReference type="InterPro" id="IPR000316">
    <property type="entry name" value="Metallthion_15"/>
</dbReference>
<dbReference type="InParanoid" id="A0A251RW33"/>
<dbReference type="AlphaFoldDB" id="A0A251RW33"/>
<dbReference type="GO" id="GO:0008270">
    <property type="term" value="F:zinc ion binding"/>
    <property type="evidence" value="ECO:0007669"/>
    <property type="project" value="InterPro"/>
</dbReference>
<dbReference type="Pfam" id="PF02068">
    <property type="entry name" value="Metallothio_PEC"/>
    <property type="match status" value="1"/>
</dbReference>
<reference evidence="4" key="3">
    <citation type="submission" date="2020-06" db="EMBL/GenBank/DDBJ databases">
        <title>Helianthus annuus Genome sequencing and assembly Release 2.</title>
        <authorList>
            <person name="Gouzy J."/>
            <person name="Langlade N."/>
            <person name="Munos S."/>
        </authorList>
    </citation>
    <scope>NUCLEOTIDE SEQUENCE</scope>
    <source>
        <tissue evidence="4">Leaves</tissue>
    </source>
</reference>
<evidence type="ECO:0000313" key="6">
    <source>
        <dbReference type="Proteomes" id="UP000215914"/>
    </source>
</evidence>
<dbReference type="EMBL" id="MNCJ02000331">
    <property type="protein sequence ID" value="KAF5760372.1"/>
    <property type="molecule type" value="Genomic_DNA"/>
</dbReference>
<reference evidence="5" key="2">
    <citation type="submission" date="2017-02" db="EMBL/GenBank/DDBJ databases">
        <title>Sunflower complete genome.</title>
        <authorList>
            <person name="Langlade N."/>
            <person name="Munos S."/>
        </authorList>
    </citation>
    <scope>NUCLEOTIDE SEQUENCE [LARGE SCALE GENOMIC DNA]</scope>
    <source>
        <tissue evidence="5">Leaves</tissue>
    </source>
</reference>
<organism evidence="5 6">
    <name type="scientific">Helianthus annuus</name>
    <name type="common">Common sunflower</name>
    <dbReference type="NCBI Taxonomy" id="4232"/>
    <lineage>
        <taxon>Eukaryota</taxon>
        <taxon>Viridiplantae</taxon>
        <taxon>Streptophyta</taxon>
        <taxon>Embryophyta</taxon>
        <taxon>Tracheophyta</taxon>
        <taxon>Spermatophyta</taxon>
        <taxon>Magnoliopsida</taxon>
        <taxon>eudicotyledons</taxon>
        <taxon>Gunneridae</taxon>
        <taxon>Pentapetalae</taxon>
        <taxon>asterids</taxon>
        <taxon>campanulids</taxon>
        <taxon>Asterales</taxon>
        <taxon>Asteraceae</taxon>
        <taxon>Asteroideae</taxon>
        <taxon>Heliantheae alliance</taxon>
        <taxon>Heliantheae</taxon>
        <taxon>Helianthus</taxon>
    </lineage>
</organism>